<accession>A0AAV6TUH3</accession>
<reference evidence="2 3" key="1">
    <citation type="journal article" date="2022" name="Nat. Ecol. Evol.">
        <title>A masculinizing supergene underlies an exaggerated male reproductive morph in a spider.</title>
        <authorList>
            <person name="Hendrickx F."/>
            <person name="De Corte Z."/>
            <person name="Sonet G."/>
            <person name="Van Belleghem S.M."/>
            <person name="Kostlbacher S."/>
            <person name="Vangestel C."/>
        </authorList>
    </citation>
    <scope>NUCLEOTIDE SEQUENCE [LARGE SCALE GENOMIC DNA]</scope>
    <source>
        <strain evidence="2">W744_W776</strain>
    </source>
</reference>
<organism evidence="2 3">
    <name type="scientific">Oedothorax gibbosus</name>
    <dbReference type="NCBI Taxonomy" id="931172"/>
    <lineage>
        <taxon>Eukaryota</taxon>
        <taxon>Metazoa</taxon>
        <taxon>Ecdysozoa</taxon>
        <taxon>Arthropoda</taxon>
        <taxon>Chelicerata</taxon>
        <taxon>Arachnida</taxon>
        <taxon>Araneae</taxon>
        <taxon>Araneomorphae</taxon>
        <taxon>Entelegynae</taxon>
        <taxon>Araneoidea</taxon>
        <taxon>Linyphiidae</taxon>
        <taxon>Erigoninae</taxon>
        <taxon>Oedothorax</taxon>
    </lineage>
</organism>
<dbReference type="Proteomes" id="UP000827092">
    <property type="component" value="Unassembled WGS sequence"/>
</dbReference>
<keyword evidence="3" id="KW-1185">Reference proteome</keyword>
<evidence type="ECO:0000313" key="2">
    <source>
        <dbReference type="EMBL" id="KAG8175364.1"/>
    </source>
</evidence>
<dbReference type="InterPro" id="IPR013823">
    <property type="entry name" value="Ribosomal_bL12_C"/>
</dbReference>
<dbReference type="GO" id="GO:0006412">
    <property type="term" value="P:translation"/>
    <property type="evidence" value="ECO:0007669"/>
    <property type="project" value="InterPro"/>
</dbReference>
<dbReference type="Gene3D" id="3.30.1390.10">
    <property type="match status" value="1"/>
</dbReference>
<proteinExistence type="predicted"/>
<dbReference type="Pfam" id="PF00542">
    <property type="entry name" value="Ribosomal_L12"/>
    <property type="match status" value="1"/>
</dbReference>
<feature type="domain" description="Large ribosomal subunit protein bL12 C-terminal" evidence="1">
    <location>
        <begin position="25"/>
        <end position="62"/>
    </location>
</feature>
<dbReference type="EMBL" id="JAFNEN010001022">
    <property type="protein sequence ID" value="KAG8175364.1"/>
    <property type="molecule type" value="Genomic_DNA"/>
</dbReference>
<dbReference type="GO" id="GO:0003735">
    <property type="term" value="F:structural constituent of ribosome"/>
    <property type="evidence" value="ECO:0007669"/>
    <property type="project" value="InterPro"/>
</dbReference>
<gene>
    <name evidence="2" type="ORF">JTE90_026252</name>
</gene>
<protein>
    <recommendedName>
        <fullName evidence="1">Large ribosomal subunit protein bL12 C-terminal domain-containing protein</fullName>
    </recommendedName>
</protein>
<dbReference type="AlphaFoldDB" id="A0AAV6TUH3"/>
<comment type="caution">
    <text evidence="2">The sequence shown here is derived from an EMBL/GenBank/DDBJ whole genome shotgun (WGS) entry which is preliminary data.</text>
</comment>
<dbReference type="InterPro" id="IPR014719">
    <property type="entry name" value="Ribosomal_bL12_C/ClpS-like"/>
</dbReference>
<feature type="non-terminal residue" evidence="2">
    <location>
        <position position="1"/>
    </location>
</feature>
<evidence type="ECO:0000313" key="3">
    <source>
        <dbReference type="Proteomes" id="UP000827092"/>
    </source>
</evidence>
<evidence type="ECO:0000259" key="1">
    <source>
        <dbReference type="Pfam" id="PF00542"/>
    </source>
</evidence>
<sequence>KVNIKDAPMNEGAAVAAPAAPKPGDAKKFVESCPQVVKGDIGKEEADKLKEALEAVGGTCEIS</sequence>
<name>A0AAV6TUH3_9ARAC</name>
<dbReference type="SUPFAM" id="SSF54736">
    <property type="entry name" value="ClpS-like"/>
    <property type="match status" value="1"/>
</dbReference>